<sequence>MANPRATVLIILVAVCLISIARESNGRELRPSDHGLDFQESTPSGEKESPEMKSFFGGEGVSPTTNVALPKALNSTAPSWWSVGSDGGEKRDRVRQVLLVGSLVCGVTGVALLVASGLLYIFKYKKQKNSSIPIQSSSSPPINDSISK</sequence>
<keyword evidence="2" id="KW-1133">Transmembrane helix</keyword>
<keyword evidence="4" id="KW-1185">Reference proteome</keyword>
<accession>A0ABM3I0Z1</accession>
<feature type="chain" id="PRO_5045821814" evidence="3">
    <location>
        <begin position="27"/>
        <end position="148"/>
    </location>
</feature>
<gene>
    <name evidence="5" type="primary">LOC125418586</name>
</gene>
<dbReference type="GeneID" id="125418586"/>
<dbReference type="PANTHER" id="PTHR37189:SF4">
    <property type="entry name" value="TRANSMEMBRANE PROTEIN"/>
    <property type="match status" value="1"/>
</dbReference>
<keyword evidence="2" id="KW-0472">Membrane</keyword>
<dbReference type="PANTHER" id="PTHR37189">
    <property type="entry name" value="CONCANAVALIN A-LIKE LECTIN/GLUCANASE DOMAIN-CONTAINING PROTEIN-RELATED"/>
    <property type="match status" value="1"/>
</dbReference>
<name>A0ABM3I0Z1_ZIZJJ</name>
<evidence type="ECO:0000256" key="2">
    <source>
        <dbReference type="SAM" id="Phobius"/>
    </source>
</evidence>
<feature type="transmembrane region" description="Helical" evidence="2">
    <location>
        <begin position="97"/>
        <end position="122"/>
    </location>
</feature>
<proteinExistence type="predicted"/>
<evidence type="ECO:0000256" key="1">
    <source>
        <dbReference type="SAM" id="MobiDB-lite"/>
    </source>
</evidence>
<dbReference type="Proteomes" id="UP001652623">
    <property type="component" value="Chromosome 1"/>
</dbReference>
<evidence type="ECO:0000313" key="5">
    <source>
        <dbReference type="RefSeq" id="XP_048318375.2"/>
    </source>
</evidence>
<feature type="region of interest" description="Disordered" evidence="1">
    <location>
        <begin position="29"/>
        <end position="60"/>
    </location>
</feature>
<reference evidence="4" key="1">
    <citation type="submission" date="2025-05" db="UniProtKB">
        <authorList>
            <consortium name="RefSeq"/>
        </authorList>
    </citation>
    <scope>NUCLEOTIDE SEQUENCE [LARGE SCALE GENOMIC DNA]</scope>
</reference>
<keyword evidence="3" id="KW-0732">Signal</keyword>
<organism evidence="4 5">
    <name type="scientific">Ziziphus jujuba</name>
    <name type="common">Chinese jujube</name>
    <name type="synonym">Ziziphus sativa</name>
    <dbReference type="NCBI Taxonomy" id="326968"/>
    <lineage>
        <taxon>Eukaryota</taxon>
        <taxon>Viridiplantae</taxon>
        <taxon>Streptophyta</taxon>
        <taxon>Embryophyta</taxon>
        <taxon>Tracheophyta</taxon>
        <taxon>Spermatophyta</taxon>
        <taxon>Magnoliopsida</taxon>
        <taxon>eudicotyledons</taxon>
        <taxon>Gunneridae</taxon>
        <taxon>Pentapetalae</taxon>
        <taxon>rosids</taxon>
        <taxon>fabids</taxon>
        <taxon>Rosales</taxon>
        <taxon>Rhamnaceae</taxon>
        <taxon>Paliureae</taxon>
        <taxon>Ziziphus</taxon>
    </lineage>
</organism>
<protein>
    <submittedName>
        <fullName evidence="5">Uncharacterized protein LOC125418586</fullName>
    </submittedName>
</protein>
<reference evidence="5" key="2">
    <citation type="submission" date="2025-08" db="UniProtKB">
        <authorList>
            <consortium name="RefSeq"/>
        </authorList>
    </citation>
    <scope>IDENTIFICATION</scope>
    <source>
        <tissue evidence="5">Seedling</tissue>
    </source>
</reference>
<evidence type="ECO:0000313" key="4">
    <source>
        <dbReference type="Proteomes" id="UP001652623"/>
    </source>
</evidence>
<keyword evidence="2" id="KW-0812">Transmembrane</keyword>
<feature type="signal peptide" evidence="3">
    <location>
        <begin position="1"/>
        <end position="26"/>
    </location>
</feature>
<dbReference type="RefSeq" id="XP_048318375.2">
    <property type="nucleotide sequence ID" value="XM_048462418.2"/>
</dbReference>
<evidence type="ECO:0000256" key="3">
    <source>
        <dbReference type="SAM" id="SignalP"/>
    </source>
</evidence>